<dbReference type="OrthoDB" id="9770211at2"/>
<evidence type="ECO:0000313" key="9">
    <source>
        <dbReference type="Proteomes" id="UP000025047"/>
    </source>
</evidence>
<dbReference type="Pfam" id="PF07521">
    <property type="entry name" value="RMMBL"/>
    <property type="match status" value="1"/>
</dbReference>
<dbReference type="PROSITE" id="PS01292">
    <property type="entry name" value="UPF0036"/>
    <property type="match status" value="1"/>
</dbReference>
<keyword evidence="9" id="KW-1185">Reference proteome</keyword>
<keyword evidence="6" id="KW-0694">RNA-binding</keyword>
<dbReference type="eggNOG" id="COG0595">
    <property type="taxonomic scope" value="Bacteria"/>
</dbReference>
<dbReference type="Gene3D" id="3.60.15.10">
    <property type="entry name" value="Ribonuclease Z/Hydroxyacylglutathione hydrolase-like"/>
    <property type="match status" value="1"/>
</dbReference>
<dbReference type="InterPro" id="IPR055132">
    <property type="entry name" value="RNase_J_b_CASP"/>
</dbReference>
<dbReference type="Proteomes" id="UP000025047">
    <property type="component" value="Unassembled WGS sequence"/>
</dbReference>
<sequence>MSGERLIYLPLGGAGEIGMNAYVYGYGKPGQERLIVVDLGVTFPDMDTTPGVDLILPDISWLEARKDRIEAIFVTHAHEDHVGAVGHFWKRLGATIHARKFTAAIARHKLDEHGAPDSILNVVEPWPAVVEAGPFKVGFVPISHSIPESSGLVIDSPEGRVLHSGDFKVDHTPVVGEPFNPDLWAEVSKDGVKALVCDSTNVFSPQPGRSEATLAPEIEKLIAAQPGMVVATTFASNVARLKTIAIAADRAGRTVCLLGRAMRRMVETATDTGLLTGFPKTVGPEEAASIPREKLLLLVTGSQGERRAASAQLAQGSYLGLKLQEGDSFLFSSRTIPGNERGVIKIMNQLSEKGVDVIEDTHGLFHVSGHANRPDLQLLHDIVRPQFLIPMHGEHRHLREHVKLGLERGLSGIVAVNGMMLDLSGNAPKVAEYIDTGRSYLDGSVMIGALDGVVRDRIRMALNGHVTVTMIVDENDEPLGDPWCEIMGLPEKGRSNAALVETLEGDLAQFVNKAGRKMLRDEDKLDRELKRIARSTTQAETGKKPEVNVVVSRLS</sequence>
<reference evidence="8 9" key="1">
    <citation type="submission" date="2013-03" db="EMBL/GenBank/DDBJ databases">
        <authorList>
            <person name="Fiebig A."/>
            <person name="Goeker M."/>
            <person name="Klenk H.-P.P."/>
        </authorList>
    </citation>
    <scope>NUCLEOTIDE SEQUENCE [LARGE SCALE GENOMIC DNA]</scope>
    <source>
        <strain evidence="8 9">DSM 17492</strain>
    </source>
</reference>
<keyword evidence="4" id="KW-0862">Zinc</keyword>
<organism evidence="8 9">
    <name type="scientific">Limimaricola hongkongensis DSM 17492</name>
    <dbReference type="NCBI Taxonomy" id="1122180"/>
    <lineage>
        <taxon>Bacteria</taxon>
        <taxon>Pseudomonadati</taxon>
        <taxon>Pseudomonadota</taxon>
        <taxon>Alphaproteobacteria</taxon>
        <taxon>Rhodobacterales</taxon>
        <taxon>Paracoccaceae</taxon>
        <taxon>Limimaricola</taxon>
    </lineage>
</organism>
<dbReference type="RefSeq" id="WP_017927397.1">
    <property type="nucleotide sequence ID" value="NZ_KB822995.1"/>
</dbReference>
<dbReference type="Gene3D" id="3.10.20.580">
    <property type="match status" value="1"/>
</dbReference>
<accession>A0A017HBZ6</accession>
<proteinExistence type="predicted"/>
<dbReference type="AlphaFoldDB" id="A0A017HBZ6"/>
<dbReference type="Pfam" id="PF00753">
    <property type="entry name" value="Lactamase_B"/>
    <property type="match status" value="1"/>
</dbReference>
<dbReference type="HOGENOM" id="CLU_008727_3_3_5"/>
<dbReference type="SUPFAM" id="SSF56281">
    <property type="entry name" value="Metallo-hydrolase/oxidoreductase"/>
    <property type="match status" value="1"/>
</dbReference>
<dbReference type="GO" id="GO:0004527">
    <property type="term" value="F:exonuclease activity"/>
    <property type="evidence" value="ECO:0007669"/>
    <property type="project" value="UniProtKB-KW"/>
</dbReference>
<feature type="domain" description="Metallo-beta-lactamase" evidence="7">
    <location>
        <begin position="18"/>
        <end position="218"/>
    </location>
</feature>
<dbReference type="Pfam" id="PF22505">
    <property type="entry name" value="RNase_J_b_CASP"/>
    <property type="match status" value="1"/>
</dbReference>
<comment type="caution">
    <text evidence="8">The sequence shown here is derived from an EMBL/GenBank/DDBJ whole genome shotgun (WGS) entry which is preliminary data.</text>
</comment>
<evidence type="ECO:0000256" key="1">
    <source>
        <dbReference type="ARBA" id="ARBA00022722"/>
    </source>
</evidence>
<dbReference type="SMART" id="SM00849">
    <property type="entry name" value="Lactamase_B"/>
    <property type="match status" value="1"/>
</dbReference>
<dbReference type="Gene3D" id="3.40.50.10710">
    <property type="entry name" value="Metallo-hydrolase/oxidoreductase"/>
    <property type="match status" value="1"/>
</dbReference>
<dbReference type="InterPro" id="IPR042173">
    <property type="entry name" value="RNase_J_2"/>
</dbReference>
<dbReference type="Pfam" id="PF17770">
    <property type="entry name" value="RNase_J_C"/>
    <property type="match status" value="1"/>
</dbReference>
<protein>
    <submittedName>
        <fullName evidence="8">Metallo-beta-lactamase family protein, RNA-specific</fullName>
    </submittedName>
</protein>
<dbReference type="PANTHER" id="PTHR43694">
    <property type="entry name" value="RIBONUCLEASE J"/>
    <property type="match status" value="1"/>
</dbReference>
<evidence type="ECO:0000259" key="7">
    <source>
        <dbReference type="SMART" id="SM00849"/>
    </source>
</evidence>
<dbReference type="InterPro" id="IPR011108">
    <property type="entry name" value="RMMBL"/>
</dbReference>
<evidence type="ECO:0000256" key="4">
    <source>
        <dbReference type="ARBA" id="ARBA00022833"/>
    </source>
</evidence>
<evidence type="ECO:0000256" key="5">
    <source>
        <dbReference type="ARBA" id="ARBA00022839"/>
    </source>
</evidence>
<keyword evidence="1" id="KW-0540">Nuclease</keyword>
<keyword evidence="2" id="KW-0479">Metal-binding</keyword>
<keyword evidence="3" id="KW-0378">Hydrolase</keyword>
<dbReference type="GO" id="GO:0003723">
    <property type="term" value="F:RNA binding"/>
    <property type="evidence" value="ECO:0007669"/>
    <property type="project" value="UniProtKB-KW"/>
</dbReference>
<dbReference type="CDD" id="cd07714">
    <property type="entry name" value="RNaseJ_MBL-fold"/>
    <property type="match status" value="1"/>
</dbReference>
<dbReference type="InterPro" id="IPR001587">
    <property type="entry name" value="RNase_J_CS"/>
</dbReference>
<evidence type="ECO:0000256" key="2">
    <source>
        <dbReference type="ARBA" id="ARBA00022723"/>
    </source>
</evidence>
<dbReference type="STRING" id="1122180.Lokhon_02957"/>
<evidence type="ECO:0000313" key="8">
    <source>
        <dbReference type="EMBL" id="EYD71309.1"/>
    </source>
</evidence>
<dbReference type="InterPro" id="IPR001279">
    <property type="entry name" value="Metallo-B-lactamas"/>
</dbReference>
<keyword evidence="5" id="KW-0269">Exonuclease</keyword>
<dbReference type="EMBL" id="APGJ01000007">
    <property type="protein sequence ID" value="EYD71309.1"/>
    <property type="molecule type" value="Genomic_DNA"/>
</dbReference>
<name>A0A017HBZ6_9RHOB</name>
<dbReference type="InterPro" id="IPR041636">
    <property type="entry name" value="RNase_J_C"/>
</dbReference>
<dbReference type="PATRIC" id="fig|1122180.6.peg.2937"/>
<evidence type="ECO:0000256" key="6">
    <source>
        <dbReference type="ARBA" id="ARBA00022884"/>
    </source>
</evidence>
<dbReference type="InterPro" id="IPR036866">
    <property type="entry name" value="RibonucZ/Hydroxyglut_hydro"/>
</dbReference>
<evidence type="ECO:0000256" key="3">
    <source>
        <dbReference type="ARBA" id="ARBA00022801"/>
    </source>
</evidence>
<dbReference type="GO" id="GO:0046872">
    <property type="term" value="F:metal ion binding"/>
    <property type="evidence" value="ECO:0007669"/>
    <property type="project" value="UniProtKB-KW"/>
</dbReference>
<gene>
    <name evidence="8" type="ORF">Lokhon_02957</name>
</gene>
<dbReference type="PANTHER" id="PTHR43694:SF1">
    <property type="entry name" value="RIBONUCLEASE J"/>
    <property type="match status" value="1"/>
</dbReference>